<dbReference type="AlphaFoldDB" id="A0A518ALD3"/>
<reference evidence="1 2" key="1">
    <citation type="submission" date="2019-02" db="EMBL/GenBank/DDBJ databases">
        <title>Deep-cultivation of Planctomycetes and their phenomic and genomic characterization uncovers novel biology.</title>
        <authorList>
            <person name="Wiegand S."/>
            <person name="Jogler M."/>
            <person name="Boedeker C."/>
            <person name="Pinto D."/>
            <person name="Vollmers J."/>
            <person name="Rivas-Marin E."/>
            <person name="Kohn T."/>
            <person name="Peeters S.H."/>
            <person name="Heuer A."/>
            <person name="Rast P."/>
            <person name="Oberbeckmann S."/>
            <person name="Bunk B."/>
            <person name="Jeske O."/>
            <person name="Meyerdierks A."/>
            <person name="Storesund J.E."/>
            <person name="Kallscheuer N."/>
            <person name="Luecker S."/>
            <person name="Lage O.M."/>
            <person name="Pohl T."/>
            <person name="Merkel B.J."/>
            <person name="Hornburger P."/>
            <person name="Mueller R.-W."/>
            <person name="Bruemmer F."/>
            <person name="Labrenz M."/>
            <person name="Spormann A.M."/>
            <person name="Op den Camp H."/>
            <person name="Overmann J."/>
            <person name="Amann R."/>
            <person name="Jetten M.S.M."/>
            <person name="Mascher T."/>
            <person name="Medema M.H."/>
            <person name="Devos D.P."/>
            <person name="Kaster A.-K."/>
            <person name="Ovreas L."/>
            <person name="Rohde M."/>
            <person name="Galperin M.Y."/>
            <person name="Jogler C."/>
        </authorList>
    </citation>
    <scope>NUCLEOTIDE SEQUENCE [LARGE SCALE GENOMIC DNA]</scope>
    <source>
        <strain evidence="1 2">Pan181</strain>
    </source>
</reference>
<name>A0A518ALD3_9BACT</name>
<dbReference type="KEGG" id="amuc:Pan181_16840"/>
<dbReference type="InterPro" id="IPR027417">
    <property type="entry name" value="P-loop_NTPase"/>
</dbReference>
<proteinExistence type="predicted"/>
<gene>
    <name evidence="1" type="ORF">Pan181_16840</name>
</gene>
<organism evidence="1 2">
    <name type="scientific">Aeoliella mucimassa</name>
    <dbReference type="NCBI Taxonomy" id="2527972"/>
    <lineage>
        <taxon>Bacteria</taxon>
        <taxon>Pseudomonadati</taxon>
        <taxon>Planctomycetota</taxon>
        <taxon>Planctomycetia</taxon>
        <taxon>Pirellulales</taxon>
        <taxon>Lacipirellulaceae</taxon>
        <taxon>Aeoliella</taxon>
    </lineage>
</organism>
<keyword evidence="2" id="KW-1185">Reference proteome</keyword>
<keyword evidence="1" id="KW-0418">Kinase</keyword>
<evidence type="ECO:0000313" key="2">
    <source>
        <dbReference type="Proteomes" id="UP000315750"/>
    </source>
</evidence>
<evidence type="ECO:0000313" key="1">
    <source>
        <dbReference type="EMBL" id="QDU55494.1"/>
    </source>
</evidence>
<accession>A0A518ALD3</accession>
<dbReference type="RefSeq" id="WP_145246348.1">
    <property type="nucleotide sequence ID" value="NZ_CP036278.1"/>
</dbReference>
<keyword evidence="1" id="KW-0808">Transferase</keyword>
<dbReference type="GO" id="GO:0016301">
    <property type="term" value="F:kinase activity"/>
    <property type="evidence" value="ECO:0007669"/>
    <property type="project" value="UniProtKB-KW"/>
</dbReference>
<dbReference type="EMBL" id="CP036278">
    <property type="protein sequence ID" value="QDU55494.1"/>
    <property type="molecule type" value="Genomic_DNA"/>
</dbReference>
<dbReference type="Gene3D" id="3.40.50.300">
    <property type="entry name" value="P-loop containing nucleotide triphosphate hydrolases"/>
    <property type="match status" value="1"/>
</dbReference>
<dbReference type="SUPFAM" id="SSF52540">
    <property type="entry name" value="P-loop containing nucleoside triphosphate hydrolases"/>
    <property type="match status" value="1"/>
</dbReference>
<sequence length="190" mass="21398">MKVLKDQESVLQAIRETMQLKPLACIGIDGCMNSGKTTLADYVAKELPATVIHVDEYLNKGESHSHLEAIRMNELAAKLGESQESIQPIIVESICLLKVLEQLSVSPDLLVYVKRLSSGTWHDEMHMEESDSETFAFVTKVPLLEEDTFLENSQKAYHENFEPLQKADLIYERSEDQSCKEAPETSRGGR</sequence>
<protein>
    <submittedName>
        <fullName evidence="1">Uridine kinase</fullName>
    </submittedName>
</protein>
<dbReference type="Proteomes" id="UP000315750">
    <property type="component" value="Chromosome"/>
</dbReference>
<dbReference type="OrthoDB" id="455474at2"/>